<reference evidence="1" key="1">
    <citation type="submission" date="2021-06" db="EMBL/GenBank/DDBJ databases">
        <authorList>
            <person name="Kallberg Y."/>
            <person name="Tangrot J."/>
            <person name="Rosling A."/>
        </authorList>
    </citation>
    <scope>NUCLEOTIDE SEQUENCE</scope>
    <source>
        <strain evidence="1">MA453B</strain>
    </source>
</reference>
<accession>A0A9N9KHD8</accession>
<feature type="non-terminal residue" evidence="1">
    <location>
        <position position="40"/>
    </location>
</feature>
<dbReference type="Proteomes" id="UP000789405">
    <property type="component" value="Unassembled WGS sequence"/>
</dbReference>
<evidence type="ECO:0000313" key="2">
    <source>
        <dbReference type="Proteomes" id="UP000789405"/>
    </source>
</evidence>
<sequence>IVDENKKLKREIFFFKETNMGLIEGKKRRKISYNSDNESE</sequence>
<keyword evidence="2" id="KW-1185">Reference proteome</keyword>
<dbReference type="EMBL" id="CAJVPY010073641">
    <property type="protein sequence ID" value="CAG8829663.1"/>
    <property type="molecule type" value="Genomic_DNA"/>
</dbReference>
<dbReference type="AlphaFoldDB" id="A0A9N9KHD8"/>
<feature type="non-terminal residue" evidence="1">
    <location>
        <position position="1"/>
    </location>
</feature>
<protein>
    <submittedName>
        <fullName evidence="1">28688_t:CDS:1</fullName>
    </submittedName>
</protein>
<evidence type="ECO:0000313" key="1">
    <source>
        <dbReference type="EMBL" id="CAG8829663.1"/>
    </source>
</evidence>
<name>A0A9N9KHD8_9GLOM</name>
<proteinExistence type="predicted"/>
<organism evidence="1 2">
    <name type="scientific">Dentiscutata erythropus</name>
    <dbReference type="NCBI Taxonomy" id="1348616"/>
    <lineage>
        <taxon>Eukaryota</taxon>
        <taxon>Fungi</taxon>
        <taxon>Fungi incertae sedis</taxon>
        <taxon>Mucoromycota</taxon>
        <taxon>Glomeromycotina</taxon>
        <taxon>Glomeromycetes</taxon>
        <taxon>Diversisporales</taxon>
        <taxon>Gigasporaceae</taxon>
        <taxon>Dentiscutata</taxon>
    </lineage>
</organism>
<comment type="caution">
    <text evidence="1">The sequence shown here is derived from an EMBL/GenBank/DDBJ whole genome shotgun (WGS) entry which is preliminary data.</text>
</comment>
<gene>
    <name evidence="1" type="ORF">DERYTH_LOCUS28729</name>
</gene>